<evidence type="ECO:0000313" key="12">
    <source>
        <dbReference type="EMBL" id="CAL4161145.1"/>
    </source>
</evidence>
<evidence type="ECO:0000256" key="2">
    <source>
        <dbReference type="ARBA" id="ARBA00022723"/>
    </source>
</evidence>
<feature type="domain" description="C2H2-type" evidence="11">
    <location>
        <begin position="22"/>
        <end position="49"/>
    </location>
</feature>
<dbReference type="PROSITE" id="PS00028">
    <property type="entry name" value="ZINC_FINGER_C2H2_1"/>
    <property type="match status" value="3"/>
</dbReference>
<keyword evidence="13" id="KW-1185">Reference proteome</keyword>
<dbReference type="Proteomes" id="UP001497623">
    <property type="component" value="Unassembled WGS sequence"/>
</dbReference>
<feature type="domain" description="C2H2-type" evidence="11">
    <location>
        <begin position="50"/>
        <end position="77"/>
    </location>
</feature>
<protein>
    <recommendedName>
        <fullName evidence="11">C2H2-type domain-containing protein</fullName>
    </recommendedName>
</protein>
<dbReference type="PANTHER" id="PTHR23233">
    <property type="entry name" value="SAL-LIKE PROTEIN"/>
    <property type="match status" value="1"/>
</dbReference>
<accession>A0AAV2S5T4</accession>
<dbReference type="InterPro" id="IPR036236">
    <property type="entry name" value="Znf_C2H2_sf"/>
</dbReference>
<evidence type="ECO:0000256" key="9">
    <source>
        <dbReference type="ARBA" id="ARBA00038474"/>
    </source>
</evidence>
<keyword evidence="6" id="KW-0805">Transcription regulation</keyword>
<dbReference type="FunFam" id="3.30.160.60:FF:000130">
    <property type="entry name" value="Spalt-like transcription factor 4"/>
    <property type="match status" value="1"/>
</dbReference>
<comment type="similarity">
    <text evidence="9">Belongs to the sal C2H2-type zinc-finger protein family.</text>
</comment>
<gene>
    <name evidence="12" type="ORF">MNOR_LOCUS32598</name>
</gene>
<dbReference type="AlphaFoldDB" id="A0AAV2S5T4"/>
<dbReference type="GO" id="GO:0000981">
    <property type="term" value="F:DNA-binding transcription factor activity, RNA polymerase II-specific"/>
    <property type="evidence" value="ECO:0007669"/>
    <property type="project" value="TreeGrafter"/>
</dbReference>
<sequence>MYFTEKRFLKIHTWIHTGDNPYQCNQCGKSFSLLSNLENHNRIHTGEKPYQCSYCDKAFTQKGNLKSHISIHTGKKPYQCCHCDKTFSKKYSHTRHIEILHRQHSYTAKETQMDSKISGTCSLSESKVEVREQTNSQAIEKDYISELKLEVKVEPVDMYEQ</sequence>
<reference evidence="12 13" key="1">
    <citation type="submission" date="2024-05" db="EMBL/GenBank/DDBJ databases">
        <authorList>
            <person name="Wallberg A."/>
        </authorList>
    </citation>
    <scope>NUCLEOTIDE SEQUENCE [LARGE SCALE GENOMIC DNA]</scope>
</reference>
<dbReference type="SMART" id="SM00355">
    <property type="entry name" value="ZnF_C2H2"/>
    <property type="match status" value="3"/>
</dbReference>
<evidence type="ECO:0000256" key="6">
    <source>
        <dbReference type="ARBA" id="ARBA00023015"/>
    </source>
</evidence>
<evidence type="ECO:0000256" key="4">
    <source>
        <dbReference type="ARBA" id="ARBA00022771"/>
    </source>
</evidence>
<comment type="subcellular location">
    <subcellularLocation>
        <location evidence="1">Nucleus</location>
    </subcellularLocation>
</comment>
<dbReference type="FunFam" id="3.30.160.60:FF:002343">
    <property type="entry name" value="Zinc finger protein 33A"/>
    <property type="match status" value="1"/>
</dbReference>
<evidence type="ECO:0000313" key="13">
    <source>
        <dbReference type="Proteomes" id="UP001497623"/>
    </source>
</evidence>
<evidence type="ECO:0000259" key="11">
    <source>
        <dbReference type="PROSITE" id="PS50157"/>
    </source>
</evidence>
<dbReference type="SUPFAM" id="SSF57667">
    <property type="entry name" value="beta-beta-alpha zinc fingers"/>
    <property type="match status" value="2"/>
</dbReference>
<evidence type="ECO:0000256" key="1">
    <source>
        <dbReference type="ARBA" id="ARBA00004123"/>
    </source>
</evidence>
<dbReference type="Pfam" id="PF13465">
    <property type="entry name" value="zf-H2C2_2"/>
    <property type="match status" value="1"/>
</dbReference>
<evidence type="ECO:0000256" key="3">
    <source>
        <dbReference type="ARBA" id="ARBA00022737"/>
    </source>
</evidence>
<keyword evidence="2" id="KW-0479">Metal-binding</keyword>
<organism evidence="12 13">
    <name type="scientific">Meganyctiphanes norvegica</name>
    <name type="common">Northern krill</name>
    <name type="synonym">Thysanopoda norvegica</name>
    <dbReference type="NCBI Taxonomy" id="48144"/>
    <lineage>
        <taxon>Eukaryota</taxon>
        <taxon>Metazoa</taxon>
        <taxon>Ecdysozoa</taxon>
        <taxon>Arthropoda</taxon>
        <taxon>Crustacea</taxon>
        <taxon>Multicrustacea</taxon>
        <taxon>Malacostraca</taxon>
        <taxon>Eumalacostraca</taxon>
        <taxon>Eucarida</taxon>
        <taxon>Euphausiacea</taxon>
        <taxon>Euphausiidae</taxon>
        <taxon>Meganyctiphanes</taxon>
    </lineage>
</organism>
<keyword evidence="3" id="KW-0677">Repeat</keyword>
<name>A0AAV2S5T4_MEGNR</name>
<keyword evidence="7" id="KW-0804">Transcription</keyword>
<dbReference type="GO" id="GO:0005634">
    <property type="term" value="C:nucleus"/>
    <property type="evidence" value="ECO:0007669"/>
    <property type="project" value="UniProtKB-SubCell"/>
</dbReference>
<comment type="caution">
    <text evidence="12">The sequence shown here is derived from an EMBL/GenBank/DDBJ whole genome shotgun (WGS) entry which is preliminary data.</text>
</comment>
<evidence type="ECO:0000256" key="5">
    <source>
        <dbReference type="ARBA" id="ARBA00022833"/>
    </source>
</evidence>
<dbReference type="GO" id="GO:0000978">
    <property type="term" value="F:RNA polymerase II cis-regulatory region sequence-specific DNA binding"/>
    <property type="evidence" value="ECO:0007669"/>
    <property type="project" value="TreeGrafter"/>
</dbReference>
<dbReference type="PANTHER" id="PTHR23233:SF88">
    <property type="entry name" value="ZINC FINGER PROTEIN 721 ISOFORM X5"/>
    <property type="match status" value="1"/>
</dbReference>
<keyword evidence="8" id="KW-0539">Nucleus</keyword>
<dbReference type="PROSITE" id="PS50157">
    <property type="entry name" value="ZINC_FINGER_C2H2_2"/>
    <property type="match status" value="3"/>
</dbReference>
<dbReference type="GO" id="GO:0008270">
    <property type="term" value="F:zinc ion binding"/>
    <property type="evidence" value="ECO:0007669"/>
    <property type="project" value="UniProtKB-KW"/>
</dbReference>
<dbReference type="InterPro" id="IPR013087">
    <property type="entry name" value="Znf_C2H2_type"/>
</dbReference>
<proteinExistence type="inferred from homology"/>
<feature type="domain" description="C2H2-type" evidence="11">
    <location>
        <begin position="78"/>
        <end position="101"/>
    </location>
</feature>
<dbReference type="Gene3D" id="3.30.160.60">
    <property type="entry name" value="Classic Zinc Finger"/>
    <property type="match status" value="3"/>
</dbReference>
<evidence type="ECO:0000256" key="7">
    <source>
        <dbReference type="ARBA" id="ARBA00023163"/>
    </source>
</evidence>
<keyword evidence="4 10" id="KW-0863">Zinc-finger</keyword>
<evidence type="ECO:0000256" key="8">
    <source>
        <dbReference type="ARBA" id="ARBA00023242"/>
    </source>
</evidence>
<keyword evidence="5" id="KW-0862">Zinc</keyword>
<evidence type="ECO:0000256" key="10">
    <source>
        <dbReference type="PROSITE-ProRule" id="PRU00042"/>
    </source>
</evidence>
<feature type="non-terminal residue" evidence="12">
    <location>
        <position position="161"/>
    </location>
</feature>
<dbReference type="EMBL" id="CAXKWB010044692">
    <property type="protein sequence ID" value="CAL4161145.1"/>
    <property type="molecule type" value="Genomic_DNA"/>
</dbReference>
<dbReference type="InterPro" id="IPR051565">
    <property type="entry name" value="Sal_C2H2-zinc-finger"/>
</dbReference>